<gene>
    <name evidence="2" type="ORF">DBZ36_19290</name>
</gene>
<dbReference type="EMBL" id="RAQO01000012">
    <property type="protein sequence ID" value="RKF13206.1"/>
    <property type="molecule type" value="Genomic_DNA"/>
</dbReference>
<dbReference type="Proteomes" id="UP000286482">
    <property type="component" value="Unassembled WGS sequence"/>
</dbReference>
<dbReference type="InterPro" id="IPR016896">
    <property type="entry name" value="DUF2860"/>
</dbReference>
<feature type="signal peptide" evidence="1">
    <location>
        <begin position="1"/>
        <end position="23"/>
    </location>
</feature>
<dbReference type="Pfam" id="PF11059">
    <property type="entry name" value="DUF2860"/>
    <property type="match status" value="1"/>
</dbReference>
<accession>A0A420E662</accession>
<organism evidence="2 3">
    <name type="scientific">Alginatibacterium sediminis</name>
    <dbReference type="NCBI Taxonomy" id="2164068"/>
    <lineage>
        <taxon>Bacteria</taxon>
        <taxon>Pseudomonadati</taxon>
        <taxon>Pseudomonadota</taxon>
        <taxon>Gammaproteobacteria</taxon>
        <taxon>Alteromonadales</taxon>
        <taxon>Alteromonadaceae</taxon>
        <taxon>Alginatibacterium</taxon>
    </lineage>
</organism>
<dbReference type="SUPFAM" id="SSF56935">
    <property type="entry name" value="Porins"/>
    <property type="match status" value="1"/>
</dbReference>
<proteinExistence type="predicted"/>
<reference evidence="2 3" key="1">
    <citation type="submission" date="2018-09" db="EMBL/GenBank/DDBJ databases">
        <authorList>
            <person name="Wang Z."/>
        </authorList>
    </citation>
    <scope>NUCLEOTIDE SEQUENCE [LARGE SCALE GENOMIC DNA]</scope>
    <source>
        <strain evidence="2 3">ALS 81</strain>
    </source>
</reference>
<protein>
    <submittedName>
        <fullName evidence="2">DUF2860 domain-containing protein</fullName>
    </submittedName>
</protein>
<sequence>MMTMKTVVLPLVVIGLSSSLVNARPLAQEPGWDVTLGLNVGVVQSSSQFSTDDDNATISDLEQDPKSSSSAIVYPLGRISYTFESMQDQLFFGNSAENVGRGQFQYELGYTRKLGENSRVTAALFPSLPFANETWQDPYLTNSARSKTEENYLGGRVAWDFIAESPVSLKYAYAKRDIEQERSGAGLSSAQQSSLNRNADIHRFAASVFVPLSKQWFVEPRLSYTQTKADGTAMSSDDWELSANAVYRHQAHIVSANLGYGQRKYDGSNPVFDGRTQEDKHWNLFAIYAYKEPFSWKDVSFNALAGYTNNDANISFYDSKALVASLGLSYTF</sequence>
<name>A0A420E662_9ALTE</name>
<evidence type="ECO:0000256" key="1">
    <source>
        <dbReference type="SAM" id="SignalP"/>
    </source>
</evidence>
<feature type="chain" id="PRO_5019079238" evidence="1">
    <location>
        <begin position="24"/>
        <end position="332"/>
    </location>
</feature>
<dbReference type="PIRSF" id="PIRSF028696">
    <property type="entry name" value="UCP028696"/>
    <property type="match status" value="1"/>
</dbReference>
<keyword evidence="1" id="KW-0732">Signal</keyword>
<comment type="caution">
    <text evidence="2">The sequence shown here is derived from an EMBL/GenBank/DDBJ whole genome shotgun (WGS) entry which is preliminary data.</text>
</comment>
<keyword evidence="3" id="KW-1185">Reference proteome</keyword>
<evidence type="ECO:0000313" key="3">
    <source>
        <dbReference type="Proteomes" id="UP000286482"/>
    </source>
</evidence>
<evidence type="ECO:0000313" key="2">
    <source>
        <dbReference type="EMBL" id="RKF13206.1"/>
    </source>
</evidence>
<dbReference type="AlphaFoldDB" id="A0A420E662"/>